<dbReference type="AlphaFoldDB" id="D3PII4"/>
<evidence type="ECO:0000259" key="7">
    <source>
        <dbReference type="Pfam" id="PF17135"/>
    </source>
</evidence>
<name>D3PII4_LEPSM</name>
<dbReference type="InterPro" id="IPR000039">
    <property type="entry name" value="Ribosomal_eL18"/>
</dbReference>
<evidence type="ECO:0000256" key="3">
    <source>
        <dbReference type="ARBA" id="ARBA00023274"/>
    </source>
</evidence>
<keyword evidence="2 8" id="KW-0689">Ribosomal protein</keyword>
<dbReference type="FunFam" id="3.100.10.10:FF:000001">
    <property type="entry name" value="60S ribosomal protein L18"/>
    <property type="match status" value="1"/>
</dbReference>
<dbReference type="OrthoDB" id="6353017at2759"/>
<dbReference type="PANTHER" id="PTHR10934">
    <property type="entry name" value="60S RIBOSOMAL PROTEIN L18"/>
    <property type="match status" value="1"/>
</dbReference>
<dbReference type="InterPro" id="IPR036227">
    <property type="entry name" value="Ribosomal_uL15/eL18_sf"/>
</dbReference>
<protein>
    <recommendedName>
        <fullName evidence="4">Large ribosomal subunit protein eL18</fullName>
    </recommendedName>
    <alternativeName>
        <fullName evidence="5">60S ribosomal protein L18</fullName>
    </alternativeName>
</protein>
<accession>D3PII4</accession>
<gene>
    <name evidence="8" type="primary">RL18</name>
</gene>
<dbReference type="SUPFAM" id="SSF52080">
    <property type="entry name" value="Ribosomal proteins L15p and L18e"/>
    <property type="match status" value="1"/>
</dbReference>
<dbReference type="InterPro" id="IPR021131">
    <property type="entry name" value="Ribosomal_uL15/eL18"/>
</dbReference>
<evidence type="ECO:0000256" key="4">
    <source>
        <dbReference type="ARBA" id="ARBA00035218"/>
    </source>
</evidence>
<proteinExistence type="evidence at transcript level"/>
<keyword evidence="3" id="KW-0687">Ribonucleoprotein</keyword>
<evidence type="ECO:0000256" key="5">
    <source>
        <dbReference type="ARBA" id="ARBA00035323"/>
    </source>
</evidence>
<dbReference type="GO" id="GO:0006412">
    <property type="term" value="P:translation"/>
    <property type="evidence" value="ECO:0007669"/>
    <property type="project" value="InterPro"/>
</dbReference>
<dbReference type="GO" id="GO:0022625">
    <property type="term" value="C:cytosolic large ribosomal subunit"/>
    <property type="evidence" value="ECO:0007669"/>
    <property type="project" value="TreeGrafter"/>
</dbReference>
<dbReference type="GO" id="GO:0003723">
    <property type="term" value="F:RNA binding"/>
    <property type="evidence" value="ECO:0007669"/>
    <property type="project" value="TreeGrafter"/>
</dbReference>
<feature type="region of interest" description="Disordered" evidence="6">
    <location>
        <begin position="151"/>
        <end position="188"/>
    </location>
</feature>
<evidence type="ECO:0000256" key="2">
    <source>
        <dbReference type="ARBA" id="ARBA00022980"/>
    </source>
</evidence>
<dbReference type="Gene3D" id="3.100.10.10">
    <property type="match status" value="1"/>
</dbReference>
<dbReference type="Pfam" id="PF17135">
    <property type="entry name" value="Ribosomal_L18"/>
    <property type="match status" value="1"/>
</dbReference>
<feature type="compositionally biased region" description="Basic residues" evidence="6">
    <location>
        <begin position="178"/>
        <end position="188"/>
    </location>
</feature>
<dbReference type="EMBL" id="BT121440">
    <property type="protein sequence ID" value="ADD38370.1"/>
    <property type="molecule type" value="mRNA"/>
</dbReference>
<evidence type="ECO:0000313" key="8">
    <source>
        <dbReference type="EMBL" id="ADD38370.1"/>
    </source>
</evidence>
<sequence>MGIDICHKNERKVVRKAPKSQDVYLSLLVKIYRFLARKTRVKFNKIIMKRLFMSRIYKAPLSIARIIRMMKKEGREGKTVVCVGTVTNDVRIREIPKLTICALRVTDGARKRILSNGGRVMTFDELALEHPTGKGTVMLQGPRKAREAEKHFGKAPGVPDSHTKPYVRSKGRKFEKARGRRASRGYKV</sequence>
<dbReference type="GO" id="GO:0003735">
    <property type="term" value="F:structural constituent of ribosome"/>
    <property type="evidence" value="ECO:0007669"/>
    <property type="project" value="InterPro"/>
</dbReference>
<evidence type="ECO:0000256" key="1">
    <source>
        <dbReference type="ARBA" id="ARBA00006815"/>
    </source>
</evidence>
<comment type="similarity">
    <text evidence="1">Belongs to the eukaryotic ribosomal protein eL18 family.</text>
</comment>
<organism evidence="8">
    <name type="scientific">Lepeophtheirus salmonis</name>
    <name type="common">Salmon louse</name>
    <name type="synonym">Caligus salmonis</name>
    <dbReference type="NCBI Taxonomy" id="72036"/>
    <lineage>
        <taxon>Eukaryota</taxon>
        <taxon>Metazoa</taxon>
        <taxon>Ecdysozoa</taxon>
        <taxon>Arthropoda</taxon>
        <taxon>Crustacea</taxon>
        <taxon>Multicrustacea</taxon>
        <taxon>Hexanauplia</taxon>
        <taxon>Copepoda</taxon>
        <taxon>Siphonostomatoida</taxon>
        <taxon>Caligidae</taxon>
        <taxon>Lepeophtheirus</taxon>
    </lineage>
</organism>
<reference evidence="8" key="1">
    <citation type="submission" date="2010-03" db="EMBL/GenBank/DDBJ databases">
        <title>Atlantic Lepeophtheirus salmonis ESTs and full-length cDNAs.</title>
        <authorList>
            <person name="Yasuike M."/>
            <person name="von Schalburg K."/>
            <person name="Cooper G."/>
            <person name="Leong J."/>
            <person name="Nilsen F."/>
            <person name="Jones S.R.M."/>
            <person name="Koop B.F."/>
        </authorList>
    </citation>
    <scope>NUCLEOTIDE SEQUENCE</scope>
    <source>
        <strain evidence="8">Atlantic form</strain>
        <tissue evidence="8">Mixed tissue</tissue>
    </source>
</reference>
<dbReference type="PANTHER" id="PTHR10934:SF2">
    <property type="entry name" value="LARGE RIBOSOMAL SUBUNIT PROTEIN EL18"/>
    <property type="match status" value="1"/>
</dbReference>
<feature type="domain" description="Large ribosomal subunit protein uL15/eL18" evidence="7">
    <location>
        <begin position="2"/>
        <end position="188"/>
    </location>
</feature>
<evidence type="ECO:0000256" key="6">
    <source>
        <dbReference type="SAM" id="MobiDB-lite"/>
    </source>
</evidence>